<organism evidence="3 4">
    <name type="scientific">Pseudoalteromonas obscura</name>
    <dbReference type="NCBI Taxonomy" id="3048491"/>
    <lineage>
        <taxon>Bacteria</taxon>
        <taxon>Pseudomonadati</taxon>
        <taxon>Pseudomonadota</taxon>
        <taxon>Gammaproteobacteria</taxon>
        <taxon>Alteromonadales</taxon>
        <taxon>Pseudoalteromonadaceae</taxon>
        <taxon>Pseudoalteromonas</taxon>
    </lineage>
</organism>
<dbReference type="EMBL" id="JASJUT010000010">
    <property type="protein sequence ID" value="MDK2597381.1"/>
    <property type="molecule type" value="Genomic_DNA"/>
</dbReference>
<feature type="transmembrane region" description="Helical" evidence="1">
    <location>
        <begin position="63"/>
        <end position="84"/>
    </location>
</feature>
<feature type="transmembrane region" description="Helical" evidence="1">
    <location>
        <begin position="32"/>
        <end position="51"/>
    </location>
</feature>
<dbReference type="PANTHER" id="PTHR30590:SF2">
    <property type="entry name" value="INNER MEMBRANE PROTEIN"/>
    <property type="match status" value="1"/>
</dbReference>
<feature type="transmembrane region" description="Helical" evidence="1">
    <location>
        <begin position="168"/>
        <end position="185"/>
    </location>
</feature>
<keyword evidence="1" id="KW-1133">Transmembrane helix</keyword>
<keyword evidence="1" id="KW-0812">Transmembrane</keyword>
<evidence type="ECO:0000259" key="2">
    <source>
        <dbReference type="Pfam" id="PF04235"/>
    </source>
</evidence>
<dbReference type="InterPro" id="IPR007349">
    <property type="entry name" value="DUF418"/>
</dbReference>
<gene>
    <name evidence="3" type="ORF">QNM18_20190</name>
</gene>
<reference evidence="3 4" key="1">
    <citation type="submission" date="2023-05" db="EMBL/GenBank/DDBJ databases">
        <title>Pseudoalteromonas ardens sp. nov., Pseudoalteromonas obscura sp. nov., and Pseudoalteromonas umbrosa sp. nov., isolated from the coral Montipora capitata.</title>
        <authorList>
            <person name="Thomas E.M."/>
            <person name="Smith E.M."/>
            <person name="Papke E."/>
            <person name="Shlafstein M.D."/>
            <person name="Oline D.K."/>
            <person name="Videau P."/>
            <person name="Saw J.H."/>
            <person name="Strangman W.K."/>
            <person name="Ushijima B."/>
        </authorList>
    </citation>
    <scope>NUCLEOTIDE SEQUENCE [LARGE SCALE GENOMIC DNA]</scope>
    <source>
        <strain evidence="3 4">P94</strain>
    </source>
</reference>
<dbReference type="InterPro" id="IPR052529">
    <property type="entry name" value="Bact_Transport_Assoc"/>
</dbReference>
<dbReference type="Pfam" id="PF04235">
    <property type="entry name" value="DUF418"/>
    <property type="match status" value="1"/>
</dbReference>
<name>A0ABT7EQQ6_9GAMM</name>
<feature type="transmembrane region" description="Helical" evidence="1">
    <location>
        <begin position="197"/>
        <end position="213"/>
    </location>
</feature>
<feature type="domain" description="DUF418" evidence="2">
    <location>
        <begin position="196"/>
        <end position="324"/>
    </location>
</feature>
<comment type="caution">
    <text evidence="3">The sequence shown here is derived from an EMBL/GenBank/DDBJ whole genome shotgun (WGS) entry which is preliminary data.</text>
</comment>
<dbReference type="Proteomes" id="UP001231915">
    <property type="component" value="Unassembled WGS sequence"/>
</dbReference>
<feature type="transmembrane region" description="Helical" evidence="1">
    <location>
        <begin position="294"/>
        <end position="312"/>
    </location>
</feature>
<accession>A0ABT7EQQ6</accession>
<evidence type="ECO:0000313" key="4">
    <source>
        <dbReference type="Proteomes" id="UP001231915"/>
    </source>
</evidence>
<protein>
    <submittedName>
        <fullName evidence="3">DUF418 domain-containing protein</fullName>
    </submittedName>
</protein>
<keyword evidence="4" id="KW-1185">Reference proteome</keyword>
<evidence type="ECO:0000313" key="3">
    <source>
        <dbReference type="EMBL" id="MDK2597381.1"/>
    </source>
</evidence>
<keyword evidence="1" id="KW-0472">Membrane</keyword>
<evidence type="ECO:0000256" key="1">
    <source>
        <dbReference type="SAM" id="Phobius"/>
    </source>
</evidence>
<feature type="transmembrane region" description="Helical" evidence="1">
    <location>
        <begin position="264"/>
        <end position="282"/>
    </location>
</feature>
<dbReference type="PANTHER" id="PTHR30590">
    <property type="entry name" value="INNER MEMBRANE PROTEIN"/>
    <property type="match status" value="1"/>
</dbReference>
<feature type="transmembrane region" description="Helical" evidence="1">
    <location>
        <begin position="104"/>
        <end position="124"/>
    </location>
</feature>
<feature type="transmembrane region" description="Helical" evidence="1">
    <location>
        <begin position="225"/>
        <end position="243"/>
    </location>
</feature>
<proteinExistence type="predicted"/>
<dbReference type="RefSeq" id="WP_284138274.1">
    <property type="nucleotide sequence ID" value="NZ_JASJUT010000010.1"/>
</dbReference>
<sequence length="337" mass="38189">MANFTSGSVVDSSDKIGASLSFAADVLAHGRFRTIFSILFGLSLCLFYEKYGPHCISKMRNRLLVLGAFGCVHGFVLWPGDILLNYSISGLLLLYVLRLDSATLLKLAICAVFIPIFILMLLIYQSGGADFTQPPQVDMAPFSVFELLVFNFYNYIGMLALLPTVTVWYIFGLMVIGVLVYRAYWLENIGFSTPFSLLVLIPFSILGSAWARLTFTESKILIFDLFNWLFAIPFSIALVCIGLNHAEQISKWRSMLSAVGRYTLSLYLLQSVIGVWLFQFAYPMWRANFTQTDYFLLFIGLTILQLALVWWFRRNAIRGPAEIVFASCQDYLNKRES</sequence>